<evidence type="ECO:0000259" key="8">
    <source>
        <dbReference type="PROSITE" id="PS52029"/>
    </source>
</evidence>
<reference evidence="9" key="1">
    <citation type="journal article" date="2021" name="PeerJ">
        <title>Extensive microbial diversity within the chicken gut microbiome revealed by metagenomics and culture.</title>
        <authorList>
            <person name="Gilroy R."/>
            <person name="Ravi A."/>
            <person name="Getino M."/>
            <person name="Pursley I."/>
            <person name="Horton D.L."/>
            <person name="Alikhan N.F."/>
            <person name="Baker D."/>
            <person name="Gharbi K."/>
            <person name="Hall N."/>
            <person name="Watson M."/>
            <person name="Adriaenssens E.M."/>
            <person name="Foster-Nyarko E."/>
            <person name="Jarju S."/>
            <person name="Secka A."/>
            <person name="Antonio M."/>
            <person name="Oren A."/>
            <person name="Chaudhuri R.R."/>
            <person name="La Ragione R."/>
            <person name="Hildebrand F."/>
            <person name="Pallen M.J."/>
        </authorList>
    </citation>
    <scope>NUCLEOTIDE SEQUENCE</scope>
    <source>
        <strain evidence="9">B5-657</strain>
    </source>
</reference>
<accession>A0A9E2NM80</accession>
<dbReference type="PANTHER" id="PTHR34408">
    <property type="entry name" value="FAMILY PROTEIN, PUTATIVE-RELATED"/>
    <property type="match status" value="1"/>
</dbReference>
<keyword evidence="4 6" id="KW-0573">Peptidoglycan synthesis</keyword>
<dbReference type="Pfam" id="PF03734">
    <property type="entry name" value="YkuD"/>
    <property type="match status" value="1"/>
</dbReference>
<dbReference type="InterPro" id="IPR003646">
    <property type="entry name" value="SH3-like_bac-type"/>
</dbReference>
<evidence type="ECO:0000256" key="1">
    <source>
        <dbReference type="ARBA" id="ARBA00004752"/>
    </source>
</evidence>
<evidence type="ECO:0000256" key="6">
    <source>
        <dbReference type="PROSITE-ProRule" id="PRU01373"/>
    </source>
</evidence>
<reference evidence="9" key="2">
    <citation type="submission" date="2021-04" db="EMBL/GenBank/DDBJ databases">
        <authorList>
            <person name="Gilroy R."/>
        </authorList>
    </citation>
    <scope>NUCLEOTIDE SEQUENCE</scope>
    <source>
        <strain evidence="9">B5-657</strain>
    </source>
</reference>
<feature type="active site" description="Nucleophile" evidence="6">
    <location>
        <position position="256"/>
    </location>
</feature>
<feature type="active site" description="Proton donor/acceptor" evidence="6">
    <location>
        <position position="232"/>
    </location>
</feature>
<feature type="domain" description="SH3b" evidence="7">
    <location>
        <begin position="9"/>
        <end position="71"/>
    </location>
</feature>
<evidence type="ECO:0000256" key="5">
    <source>
        <dbReference type="ARBA" id="ARBA00023316"/>
    </source>
</evidence>
<name>A0A9E2NM80_9FIRM</name>
<dbReference type="InterPro" id="IPR038063">
    <property type="entry name" value="Transpep_catalytic_dom"/>
</dbReference>
<dbReference type="PROSITE" id="PS51781">
    <property type="entry name" value="SH3B"/>
    <property type="match status" value="1"/>
</dbReference>
<protein>
    <submittedName>
        <fullName evidence="9">SH3 domain-containing protein</fullName>
    </submittedName>
</protein>
<dbReference type="AlphaFoldDB" id="A0A9E2NM80"/>
<organism evidence="9 10">
    <name type="scientific">Candidatus Cellulosilyticum pullistercoris</name>
    <dbReference type="NCBI Taxonomy" id="2838521"/>
    <lineage>
        <taxon>Bacteria</taxon>
        <taxon>Bacillati</taxon>
        <taxon>Bacillota</taxon>
        <taxon>Clostridia</taxon>
        <taxon>Lachnospirales</taxon>
        <taxon>Cellulosilyticaceae</taxon>
        <taxon>Cellulosilyticum</taxon>
    </lineage>
</organism>
<dbReference type="GO" id="GO:0016740">
    <property type="term" value="F:transferase activity"/>
    <property type="evidence" value="ECO:0007669"/>
    <property type="project" value="UniProtKB-KW"/>
</dbReference>
<dbReference type="SUPFAM" id="SSF141523">
    <property type="entry name" value="L,D-transpeptidase catalytic domain-like"/>
    <property type="match status" value="1"/>
</dbReference>
<keyword evidence="5 6" id="KW-0961">Cell wall biogenesis/degradation</keyword>
<evidence type="ECO:0000313" key="10">
    <source>
        <dbReference type="Proteomes" id="UP000824229"/>
    </source>
</evidence>
<dbReference type="GO" id="GO:0009252">
    <property type="term" value="P:peptidoglycan biosynthetic process"/>
    <property type="evidence" value="ECO:0007669"/>
    <property type="project" value="UniProtKB-KW"/>
</dbReference>
<dbReference type="GO" id="GO:0071555">
    <property type="term" value="P:cell wall organization"/>
    <property type="evidence" value="ECO:0007669"/>
    <property type="project" value="UniProtKB-UniRule"/>
</dbReference>
<comment type="pathway">
    <text evidence="1 6">Cell wall biogenesis; peptidoglycan biosynthesis.</text>
</comment>
<dbReference type="Proteomes" id="UP000824229">
    <property type="component" value="Unassembled WGS sequence"/>
</dbReference>
<dbReference type="InterPro" id="IPR005490">
    <property type="entry name" value="LD_TPept_cat_dom"/>
</dbReference>
<dbReference type="Gene3D" id="2.40.440.10">
    <property type="entry name" value="L,D-transpeptidase catalytic domain-like"/>
    <property type="match status" value="1"/>
</dbReference>
<evidence type="ECO:0000256" key="3">
    <source>
        <dbReference type="ARBA" id="ARBA00022960"/>
    </source>
</evidence>
<keyword evidence="3 6" id="KW-0133">Cell shape</keyword>
<dbReference type="CDD" id="cd16913">
    <property type="entry name" value="YkuD_like"/>
    <property type="match status" value="1"/>
</dbReference>
<gene>
    <name evidence="9" type="ORF">H9872_10050</name>
</gene>
<dbReference type="PROSITE" id="PS52029">
    <property type="entry name" value="LD_TPASE"/>
    <property type="match status" value="1"/>
</dbReference>
<dbReference type="InterPro" id="IPR052354">
    <property type="entry name" value="Cell_Wall_Dynamics_Protein"/>
</dbReference>
<dbReference type="GO" id="GO:0008360">
    <property type="term" value="P:regulation of cell shape"/>
    <property type="evidence" value="ECO:0007669"/>
    <property type="project" value="UniProtKB-UniRule"/>
</dbReference>
<keyword evidence="2" id="KW-0808">Transferase</keyword>
<dbReference type="Pfam" id="PF08239">
    <property type="entry name" value="SH3_3"/>
    <property type="match status" value="2"/>
</dbReference>
<evidence type="ECO:0000256" key="2">
    <source>
        <dbReference type="ARBA" id="ARBA00022679"/>
    </source>
</evidence>
<proteinExistence type="predicted"/>
<feature type="domain" description="L,D-TPase catalytic" evidence="8">
    <location>
        <begin position="159"/>
        <end position="280"/>
    </location>
</feature>
<evidence type="ECO:0000313" key="9">
    <source>
        <dbReference type="EMBL" id="MBU3805082.1"/>
    </source>
</evidence>
<dbReference type="SMART" id="SM00287">
    <property type="entry name" value="SH3b"/>
    <property type="match status" value="2"/>
</dbReference>
<comment type="caution">
    <text evidence="9">The sequence shown here is derived from an EMBL/GenBank/DDBJ whole genome shotgun (WGS) entry which is preliminary data.</text>
</comment>
<sequence length="280" mass="32020">MRRYKRQVSTPYKYTLANVNLREENSASSKVLTVIPAGSKVQVIDAAEDWYEVLYNNQKGYVYSSYLSTTKYTWRDTLLRSYPSAESNPVTVVPAKSEVQVLSVVGDWSQVIYNDKKGYIFTQFLSDDGNPPNAYDFTYFYTDMTRFVNDNGIKSPTNNLITTDLENKLTYIFEKGNDGLWKQLYKWDCTVGKPSTPTIKGTFYVTGRKPYFGTDAYRVKYATRIKGAYYYHSVLFNAEGTEIIDDRLGMALSHGCIRLAVENAQWIYDNILDATAIVIN</sequence>
<evidence type="ECO:0000256" key="4">
    <source>
        <dbReference type="ARBA" id="ARBA00022984"/>
    </source>
</evidence>
<evidence type="ECO:0000259" key="7">
    <source>
        <dbReference type="PROSITE" id="PS51781"/>
    </source>
</evidence>
<dbReference type="Gene3D" id="2.30.30.40">
    <property type="entry name" value="SH3 Domains"/>
    <property type="match status" value="2"/>
</dbReference>
<dbReference type="EMBL" id="JAHLFQ010000237">
    <property type="protein sequence ID" value="MBU3805082.1"/>
    <property type="molecule type" value="Genomic_DNA"/>
</dbReference>